<dbReference type="EMBL" id="GL871148">
    <property type="protein sequence ID" value="EGC33303.1"/>
    <property type="molecule type" value="Genomic_DNA"/>
</dbReference>
<feature type="chain" id="PRO_5003265354" description="EGF-like domain-containing protein" evidence="3">
    <location>
        <begin position="24"/>
        <end position="1559"/>
    </location>
</feature>
<dbReference type="Proteomes" id="UP000001064">
    <property type="component" value="Unassembled WGS sequence"/>
</dbReference>
<evidence type="ECO:0000256" key="3">
    <source>
        <dbReference type="SAM" id="SignalP"/>
    </source>
</evidence>
<dbReference type="Pfam" id="PF23106">
    <property type="entry name" value="EGF_Teneurin"/>
    <property type="match status" value="1"/>
</dbReference>
<dbReference type="PANTHER" id="PTHR31378">
    <property type="entry name" value="EGF-LIKE DOMAIN-CONTAINING PROTEIN-RELATED-RELATED"/>
    <property type="match status" value="1"/>
</dbReference>
<evidence type="ECO:0000256" key="2">
    <source>
        <dbReference type="SAM" id="Phobius"/>
    </source>
</evidence>
<evidence type="ECO:0000313" key="5">
    <source>
        <dbReference type="EMBL" id="EGC33303.1"/>
    </source>
</evidence>
<protein>
    <recommendedName>
        <fullName evidence="4">EGF-like domain-containing protein</fullName>
    </recommendedName>
</protein>
<keyword evidence="2" id="KW-0472">Membrane</keyword>
<dbReference type="PROSITE" id="PS00022">
    <property type="entry name" value="EGF_1"/>
    <property type="match status" value="2"/>
</dbReference>
<accession>F0ZRX1</accession>
<proteinExistence type="predicted"/>
<dbReference type="Gene3D" id="2.10.25.10">
    <property type="entry name" value="Laminin"/>
    <property type="match status" value="1"/>
</dbReference>
<feature type="domain" description="EGF-like" evidence="4">
    <location>
        <begin position="1185"/>
        <end position="1219"/>
    </location>
</feature>
<dbReference type="eggNOG" id="KOG1225">
    <property type="taxonomic scope" value="Eukaryota"/>
</dbReference>
<evidence type="ECO:0000259" key="4">
    <source>
        <dbReference type="PROSITE" id="PS50026"/>
    </source>
</evidence>
<name>F0ZRX1_DICPU</name>
<dbReference type="KEGG" id="dpp:DICPUDRAFT_154656"/>
<dbReference type="InterPro" id="IPR054484">
    <property type="entry name" value="ComC_SSD"/>
</dbReference>
<keyword evidence="1" id="KW-1015">Disulfide bond</keyword>
<feature type="disulfide bond" evidence="1">
    <location>
        <begin position="1226"/>
        <end position="1236"/>
    </location>
</feature>
<keyword evidence="3" id="KW-0732">Signal</keyword>
<keyword evidence="2" id="KW-1133">Transmembrane helix</keyword>
<dbReference type="OMA" id="EANTIPF"/>
<dbReference type="OrthoDB" id="19767at2759"/>
<evidence type="ECO:0000313" key="6">
    <source>
        <dbReference type="Proteomes" id="UP000001064"/>
    </source>
</evidence>
<evidence type="ECO:0000256" key="1">
    <source>
        <dbReference type="PROSITE-ProRule" id="PRU00076"/>
    </source>
</evidence>
<organism evidence="5 6">
    <name type="scientific">Dictyostelium purpureum</name>
    <name type="common">Slime mold</name>
    <dbReference type="NCBI Taxonomy" id="5786"/>
    <lineage>
        <taxon>Eukaryota</taxon>
        <taxon>Amoebozoa</taxon>
        <taxon>Evosea</taxon>
        <taxon>Eumycetozoa</taxon>
        <taxon>Dictyostelia</taxon>
        <taxon>Dictyosteliales</taxon>
        <taxon>Dictyosteliaceae</taxon>
        <taxon>Dictyostelium</taxon>
    </lineage>
</organism>
<dbReference type="RefSeq" id="XP_003290159.1">
    <property type="nucleotide sequence ID" value="XM_003290111.1"/>
</dbReference>
<dbReference type="InParanoid" id="F0ZRX1"/>
<feature type="transmembrane region" description="Helical" evidence="2">
    <location>
        <begin position="1504"/>
        <end position="1529"/>
    </location>
</feature>
<gene>
    <name evidence="5" type="ORF">DICPUDRAFT_154656</name>
</gene>
<sequence>MKIINNLLLILLFLFLYSNNVKSINTVESFTIGTPYPNGQYVGVITPFSPGGLGNIGISFTFNAYEATLTQYITVNFYDQESNLKFSIENVYFALEGEQQTTNPSTSGTASAVDISILDQQSIKASNTFRGLKAAQNVYKMTVTFPASELVYPGSYEIVDYLTFGFDIPAFASYTFPDQKITFVSPAYHPNSTQILKQTNIELSIDYGESQYCKSIVLLDENSISHSYGLYYITDKYQSQSVKLNSIKTSATSDITKFYFLSKYPISTTPTTFSYTLFDAITGQTSLISATLTCNSNVDASLPSNMVVLGSSSFTYVAMKTSFRVATATLNSAPLKPTSIKLSSGKWIGFVRLSNVQLNSYSLNISPEGLTNVFTKTPISFTPNLNGVKVVQLSSFVENDVNLKKNVSNSQLKFYVEVKPDVNSYGKVATIDFQYNGVVFYSDKEIVDNIYKKVIYIPDTIITKTANILKINVNSENFGRYEISQFTIDMASLAATTTSNTISNQEMNLQYGKKFFLNSFKGRLLMSEDIYQIPNLKMSYYTTDKTTFFAGYNDDVYIESNYPFGYTNYFNNLTYEPSVPFMSDTPGSTINSDPNYAFPTSIINSPLLKRDYVNPNVFSAFTFSSDLTQKPDSVVITVSDSIGISSIKPNCKVSLGPTTFTLLPSNIFSISEPNFSNVQYQFNFKFNRYFCNSPPIIDCTDIRGNRLYDSGESSLINSFLYSGLESCTNTNIPPLRLLALTYSYNNAYSNINLNTWFVSDNSADYSQYLFEILVYDNYDNIGEPIQIKRFAQIITYPETSSFVCGFSISETILDNDQTLKRFISIRVSSLSSPNSKYVLSTKELEYMNTNAQSSTVTTSIISSQYTIRNNKYYDENSPNAIDFFSSVYSLVLTKDQITFTSSLMDLFKNITFVIKNKYNPYALYVHYDSTDPKTYLSKTSSTLVLSLPSTLVDVNKLFIDSICDHFSNCYELGPYSKFSTIFNGVPLTPHSGSATIGKPTFSRNYIDVSSSNRKVKVSIDISYQSLPFKQSIVASDPIFYITEIDSNDQVSCPLKQFENSTTFSCNLEIPFMFGSRTPLGHCSVYNLVYEDGYLDGVRFDTCSLFLYTQYLKEPVITEVSTKMYDSNLYFYGINLNLLDSAIQDKSLFTSAPFTYVNETSGYYILKEKLTKPVDIKVGSKVYSVFIYTCLKDDCSGNGKCNMTTLTCQCSQGWGGTDCSIDQTFVCKDNCNGQGSCSTDKTCNCKPGFTGVACEFKNSNISMNMNTSITSPSVILDGFDSFNLNNYTKKSKYHIELVYIQEVDVLGKVLNRFNFNETGWSLASTNGETSSTFNTTLLEYSNFTVRVDIFKTDTQMTWANEHLAIPANSIKFSVRIDNYTFSSNLNKLEMFYQTSPNSDLECAIKQQIAWGAKKSTDMHWVTLPNNQLQLYGRFSNSLILDDRIVSTSNEGLEFGSTVQVKVNIPFFKDYAELDPDFSVLVDVNMDETVYDECGIPVGTKSNRKWVIPVAVVVGVVGATILFISIFAVAYKKNTNLRLFMLSFKSKFGGSRGGVSMKNFN</sequence>
<dbReference type="VEuPathDB" id="AmoebaDB:DICPUDRAFT_154656"/>
<feature type="disulfide bond" evidence="1">
    <location>
        <begin position="1244"/>
        <end position="1253"/>
    </location>
</feature>
<dbReference type="SMART" id="SM00181">
    <property type="entry name" value="EGF"/>
    <property type="match status" value="2"/>
</dbReference>
<dbReference type="FunCoup" id="F0ZRX1">
    <property type="interactions" value="743"/>
</dbReference>
<reference evidence="6" key="1">
    <citation type="journal article" date="2011" name="Genome Biol.">
        <title>Comparative genomics of the social amoebae Dictyostelium discoideum and Dictyostelium purpureum.</title>
        <authorList>
            <consortium name="US DOE Joint Genome Institute (JGI-PGF)"/>
            <person name="Sucgang R."/>
            <person name="Kuo A."/>
            <person name="Tian X."/>
            <person name="Salerno W."/>
            <person name="Parikh A."/>
            <person name="Feasley C.L."/>
            <person name="Dalin E."/>
            <person name="Tu H."/>
            <person name="Huang E."/>
            <person name="Barry K."/>
            <person name="Lindquist E."/>
            <person name="Shapiro H."/>
            <person name="Bruce D."/>
            <person name="Schmutz J."/>
            <person name="Salamov A."/>
            <person name="Fey P."/>
            <person name="Gaudet P."/>
            <person name="Anjard C."/>
            <person name="Babu M.M."/>
            <person name="Basu S."/>
            <person name="Bushmanova Y."/>
            <person name="van der Wel H."/>
            <person name="Katoh-Kurasawa M."/>
            <person name="Dinh C."/>
            <person name="Coutinho P.M."/>
            <person name="Saito T."/>
            <person name="Elias M."/>
            <person name="Schaap P."/>
            <person name="Kay R.R."/>
            <person name="Henrissat B."/>
            <person name="Eichinger L."/>
            <person name="Rivero F."/>
            <person name="Putnam N.H."/>
            <person name="West C.M."/>
            <person name="Loomis W.F."/>
            <person name="Chisholm R.L."/>
            <person name="Shaulsky G."/>
            <person name="Strassmann J.E."/>
            <person name="Queller D.C."/>
            <person name="Kuspa A."/>
            <person name="Grigoriev I.V."/>
        </authorList>
    </citation>
    <scope>NUCLEOTIDE SEQUENCE [LARGE SCALE GENOMIC DNA]</scope>
    <source>
        <strain evidence="6">QSDP1</strain>
    </source>
</reference>
<dbReference type="PROSITE" id="PS50026">
    <property type="entry name" value="EGF_3"/>
    <property type="match status" value="2"/>
</dbReference>
<dbReference type="InterPro" id="IPR000742">
    <property type="entry name" value="EGF"/>
</dbReference>
<comment type="caution">
    <text evidence="1">Lacks conserved residue(s) required for the propagation of feature annotation.</text>
</comment>
<dbReference type="GeneID" id="10504515"/>
<dbReference type="PANTHER" id="PTHR31378:SF9">
    <property type="entry name" value="EGF-LIKE DOMAIN-CONTAINING PROTEIN"/>
    <property type="match status" value="1"/>
</dbReference>
<feature type="domain" description="EGF-like" evidence="4">
    <location>
        <begin position="1222"/>
        <end position="1254"/>
    </location>
</feature>
<keyword evidence="1" id="KW-0245">EGF-like domain</keyword>
<feature type="disulfide bond" evidence="1">
    <location>
        <begin position="1209"/>
        <end position="1218"/>
    </location>
</feature>
<feature type="signal peptide" evidence="3">
    <location>
        <begin position="1"/>
        <end position="23"/>
    </location>
</feature>
<keyword evidence="2" id="KW-0812">Transmembrane</keyword>
<keyword evidence="6" id="KW-1185">Reference proteome</keyword>
<dbReference type="Pfam" id="PF22933">
    <property type="entry name" value="ComC_SSD"/>
    <property type="match status" value="1"/>
</dbReference>
<dbReference type="PROSITE" id="PS01186">
    <property type="entry name" value="EGF_2"/>
    <property type="match status" value="2"/>
</dbReference>